<dbReference type="PIRSF" id="PIRSF016557">
    <property type="entry name" value="Caps_synth_CpsB"/>
    <property type="match status" value="1"/>
</dbReference>
<evidence type="ECO:0000313" key="6">
    <source>
        <dbReference type="EMBL" id="EOI57108.1"/>
    </source>
</evidence>
<dbReference type="GO" id="GO:0004725">
    <property type="term" value="F:protein tyrosine phosphatase activity"/>
    <property type="evidence" value="ECO:0007669"/>
    <property type="project" value="UniProtKB-UniRule"/>
</dbReference>
<dbReference type="Gene3D" id="3.20.20.140">
    <property type="entry name" value="Metal-dependent hydrolases"/>
    <property type="match status" value="1"/>
</dbReference>
<dbReference type="OrthoDB" id="9788539at2"/>
<comment type="caution">
    <text evidence="6">The sequence shown here is derived from an EMBL/GenBank/DDBJ whole genome shotgun (WGS) entry which is preliminary data.</text>
</comment>
<dbReference type="InterPro" id="IPR016667">
    <property type="entry name" value="Caps_polysacc_synth_CpsB/CapC"/>
</dbReference>
<keyword evidence="3 5" id="KW-0904">Protein phosphatase</keyword>
<dbReference type="Proteomes" id="UP000014160">
    <property type="component" value="Unassembled WGS sequence"/>
</dbReference>
<dbReference type="EC" id="3.1.3.48" evidence="5"/>
<name>R2XRF4_9ENTE</name>
<evidence type="ECO:0000313" key="8">
    <source>
        <dbReference type="Proteomes" id="UP000013750"/>
    </source>
</evidence>
<evidence type="ECO:0000313" key="7">
    <source>
        <dbReference type="EMBL" id="EOW83318.1"/>
    </source>
</evidence>
<dbReference type="HOGENOM" id="CLU_085966_1_0_9"/>
<evidence type="ECO:0000256" key="1">
    <source>
        <dbReference type="ARBA" id="ARBA00005750"/>
    </source>
</evidence>
<protein>
    <recommendedName>
        <fullName evidence="5">Tyrosine-protein phosphatase</fullName>
        <ecNumber evidence="5">3.1.3.48</ecNumber>
    </recommendedName>
</protein>
<evidence type="ECO:0000313" key="9">
    <source>
        <dbReference type="Proteomes" id="UP000014160"/>
    </source>
</evidence>
<keyword evidence="2 5" id="KW-0378">Hydrolase</keyword>
<evidence type="ECO:0000256" key="2">
    <source>
        <dbReference type="ARBA" id="ARBA00022801"/>
    </source>
</evidence>
<dbReference type="PANTHER" id="PTHR39181:SF1">
    <property type="entry name" value="TYROSINE-PROTEIN PHOSPHATASE YWQE"/>
    <property type="match status" value="1"/>
</dbReference>
<dbReference type="GO" id="GO:0030145">
    <property type="term" value="F:manganese ion binding"/>
    <property type="evidence" value="ECO:0007669"/>
    <property type="project" value="UniProtKB-UniRule"/>
</dbReference>
<gene>
    <name evidence="7" type="ORF">I592_02645</name>
    <name evidence="6" type="ORF">UKC_01322</name>
</gene>
<accession>R2XRF4</accession>
<dbReference type="AlphaFoldDB" id="R2XRF4"/>
<organism evidence="6 8">
    <name type="scientific">Enterococcus gilvus ATCC BAA-350</name>
    <dbReference type="NCBI Taxonomy" id="1158614"/>
    <lineage>
        <taxon>Bacteria</taxon>
        <taxon>Bacillati</taxon>
        <taxon>Bacillota</taxon>
        <taxon>Bacilli</taxon>
        <taxon>Lactobacillales</taxon>
        <taxon>Enterococcaceae</taxon>
        <taxon>Enterococcus</taxon>
    </lineage>
</organism>
<dbReference type="EMBL" id="AJDQ01000006">
    <property type="protein sequence ID" value="EOI57108.1"/>
    <property type="molecule type" value="Genomic_DNA"/>
</dbReference>
<reference evidence="6 8" key="1">
    <citation type="submission" date="2013-02" db="EMBL/GenBank/DDBJ databases">
        <title>The Genome Sequence of Enterococcus gilvus ATCC BAA-350.</title>
        <authorList>
            <consortium name="The Broad Institute Genome Sequencing Platform"/>
            <consortium name="The Broad Institute Genome Sequencing Center for Infectious Disease"/>
            <person name="Earl A.M."/>
            <person name="Gilmore M.S."/>
            <person name="Lebreton F."/>
            <person name="Walker B."/>
            <person name="Young S.K."/>
            <person name="Zeng Q."/>
            <person name="Gargeya S."/>
            <person name="Fitzgerald M."/>
            <person name="Haas B."/>
            <person name="Abouelleil A."/>
            <person name="Alvarado L."/>
            <person name="Arachchi H.M."/>
            <person name="Berlin A.M."/>
            <person name="Chapman S.B."/>
            <person name="Dewar J."/>
            <person name="Goldberg J."/>
            <person name="Griggs A."/>
            <person name="Gujja S."/>
            <person name="Hansen M."/>
            <person name="Howarth C."/>
            <person name="Imamovic A."/>
            <person name="Larimer J."/>
            <person name="McCowan C."/>
            <person name="Murphy C."/>
            <person name="Neiman D."/>
            <person name="Pearson M."/>
            <person name="Priest M."/>
            <person name="Roberts A."/>
            <person name="Saif S."/>
            <person name="Shea T."/>
            <person name="Sisk P."/>
            <person name="Sykes S."/>
            <person name="Wortman J."/>
            <person name="Nusbaum C."/>
            <person name="Birren B."/>
        </authorList>
    </citation>
    <scope>NUCLEOTIDE SEQUENCE [LARGE SCALE GENOMIC DNA]</scope>
    <source>
        <strain evidence="6 8">ATCC BAA-350</strain>
    </source>
</reference>
<evidence type="ECO:0000256" key="5">
    <source>
        <dbReference type="PIRNR" id="PIRNR016557"/>
    </source>
</evidence>
<dbReference type="EMBL" id="ASWH01000001">
    <property type="protein sequence ID" value="EOW83318.1"/>
    <property type="molecule type" value="Genomic_DNA"/>
</dbReference>
<evidence type="ECO:0000256" key="3">
    <source>
        <dbReference type="ARBA" id="ARBA00022912"/>
    </source>
</evidence>
<reference evidence="7 9" key="2">
    <citation type="submission" date="2013-03" db="EMBL/GenBank/DDBJ databases">
        <title>The Genome Sequence of Enterococcus gilvus ATCC BAA-350 (PacBio/Illumina hybrid assembly).</title>
        <authorList>
            <consortium name="The Broad Institute Genomics Platform"/>
            <consortium name="The Broad Institute Genome Sequencing Center for Infectious Disease"/>
            <person name="Earl A."/>
            <person name="Russ C."/>
            <person name="Gilmore M."/>
            <person name="Surin D."/>
            <person name="Walker B."/>
            <person name="Young S."/>
            <person name="Zeng Q."/>
            <person name="Gargeya S."/>
            <person name="Fitzgerald M."/>
            <person name="Haas B."/>
            <person name="Abouelleil A."/>
            <person name="Allen A.W."/>
            <person name="Alvarado L."/>
            <person name="Arachchi H.M."/>
            <person name="Berlin A.M."/>
            <person name="Chapman S.B."/>
            <person name="Gainer-Dewar J."/>
            <person name="Goldberg J."/>
            <person name="Griggs A."/>
            <person name="Gujja S."/>
            <person name="Hansen M."/>
            <person name="Howarth C."/>
            <person name="Imamovic A."/>
            <person name="Ireland A."/>
            <person name="Larimer J."/>
            <person name="McCowan C."/>
            <person name="Murphy C."/>
            <person name="Pearson M."/>
            <person name="Poon T.W."/>
            <person name="Priest M."/>
            <person name="Roberts A."/>
            <person name="Saif S."/>
            <person name="Shea T."/>
            <person name="Sisk P."/>
            <person name="Sykes S."/>
            <person name="Wortman J."/>
            <person name="Nusbaum C."/>
            <person name="Birren B."/>
        </authorList>
    </citation>
    <scope>NUCLEOTIDE SEQUENCE [LARGE SCALE GENOMIC DNA]</scope>
    <source>
        <strain evidence="7 9">ATCC BAA-350</strain>
    </source>
</reference>
<dbReference type="Pfam" id="PF19567">
    <property type="entry name" value="CpsB_CapC"/>
    <property type="match status" value="1"/>
</dbReference>
<dbReference type="PANTHER" id="PTHR39181">
    <property type="entry name" value="TYROSINE-PROTEIN PHOSPHATASE YWQE"/>
    <property type="match status" value="1"/>
</dbReference>
<sequence length="255" mass="29122">MIDLHCHILPGVDDGAQTMEDSIKMAKKAVSQGITHLMCTPHHNNGKYSNPANQIITKVDELQEILDQNDIPLTLLEGQEVRITGSLIEDIRNQEILFTDIENTYLLIEFPSGDVPEYSEQLFFELMSHGHVPVIVHPERNSVFREDPNRLIPFLQMGALTQLTAPSIVGTFGKDIQKTAKLMLKHNMLYMVASDAHNLRHRTFLMKEAYQEIYKIGGARMVEEMQQMAKDLVNGDKVCCPEFYAIKESRFKFFK</sequence>
<evidence type="ECO:0000256" key="4">
    <source>
        <dbReference type="ARBA" id="ARBA00051722"/>
    </source>
</evidence>
<proteinExistence type="inferred from homology"/>
<keyword evidence="9" id="KW-1185">Reference proteome</keyword>
<dbReference type="PATRIC" id="fig|1158614.3.peg.1334"/>
<dbReference type="RefSeq" id="WP_010779741.1">
    <property type="nucleotide sequence ID" value="NZ_ASWH01000001.1"/>
</dbReference>
<dbReference type="SUPFAM" id="SSF89550">
    <property type="entry name" value="PHP domain-like"/>
    <property type="match status" value="1"/>
</dbReference>
<dbReference type="GeneID" id="301215212"/>
<dbReference type="eggNOG" id="COG4464">
    <property type="taxonomic scope" value="Bacteria"/>
</dbReference>
<comment type="catalytic activity">
    <reaction evidence="4 5">
        <text>O-phospho-L-tyrosyl-[protein] + H2O = L-tyrosyl-[protein] + phosphate</text>
        <dbReference type="Rhea" id="RHEA:10684"/>
        <dbReference type="Rhea" id="RHEA-COMP:10136"/>
        <dbReference type="Rhea" id="RHEA-COMP:20101"/>
        <dbReference type="ChEBI" id="CHEBI:15377"/>
        <dbReference type="ChEBI" id="CHEBI:43474"/>
        <dbReference type="ChEBI" id="CHEBI:46858"/>
        <dbReference type="ChEBI" id="CHEBI:61978"/>
        <dbReference type="EC" id="3.1.3.48"/>
    </reaction>
</comment>
<dbReference type="InterPro" id="IPR016195">
    <property type="entry name" value="Pol/histidinol_Pase-like"/>
</dbReference>
<dbReference type="Proteomes" id="UP000013750">
    <property type="component" value="Unassembled WGS sequence"/>
</dbReference>
<comment type="similarity">
    <text evidence="1 5">Belongs to the metallo-dependent hydrolases superfamily. CpsB/CapC family.</text>
</comment>